<feature type="repeat" description="ANK" evidence="10">
    <location>
        <begin position="706"/>
        <end position="738"/>
    </location>
</feature>
<dbReference type="InterPro" id="IPR038765">
    <property type="entry name" value="Papain-like_cys_pep_sf"/>
</dbReference>
<feature type="repeat" description="ANK" evidence="10">
    <location>
        <begin position="640"/>
        <end position="672"/>
    </location>
</feature>
<evidence type="ECO:0000313" key="14">
    <source>
        <dbReference type="EMBL" id="OLP89058.1"/>
    </source>
</evidence>
<dbReference type="Gene3D" id="1.25.40.20">
    <property type="entry name" value="Ankyrin repeat-containing domain"/>
    <property type="match status" value="13"/>
</dbReference>
<feature type="repeat" description="ANK" evidence="10">
    <location>
        <begin position="607"/>
        <end position="639"/>
    </location>
</feature>
<dbReference type="PROSITE" id="PS50088">
    <property type="entry name" value="ANK_REPEAT"/>
    <property type="match status" value="28"/>
</dbReference>
<dbReference type="CDD" id="cd02248">
    <property type="entry name" value="Peptidase_C1A"/>
    <property type="match status" value="1"/>
</dbReference>
<feature type="coiled-coil region" evidence="11">
    <location>
        <begin position="2073"/>
        <end position="2129"/>
    </location>
</feature>
<dbReference type="GO" id="GO:0006508">
    <property type="term" value="P:proteolysis"/>
    <property type="evidence" value="ECO:0007669"/>
    <property type="project" value="InterPro"/>
</dbReference>
<dbReference type="SUPFAM" id="SSF54001">
    <property type="entry name" value="Cysteine proteinases"/>
    <property type="match status" value="1"/>
</dbReference>
<dbReference type="Pfam" id="PF13606">
    <property type="entry name" value="Ank_3"/>
    <property type="match status" value="1"/>
</dbReference>
<dbReference type="SMART" id="SM00848">
    <property type="entry name" value="Inhibitor_I29"/>
    <property type="match status" value="1"/>
</dbReference>
<feature type="repeat" description="ANK" evidence="10">
    <location>
        <begin position="970"/>
        <end position="1002"/>
    </location>
</feature>
<feature type="domain" description="ABC transporter" evidence="13">
    <location>
        <begin position="1430"/>
        <end position="1676"/>
    </location>
</feature>
<dbReference type="Pfam" id="PF00023">
    <property type="entry name" value="Ank"/>
    <property type="match status" value="3"/>
</dbReference>
<dbReference type="PANTHER" id="PTHR24171">
    <property type="entry name" value="ANKYRIN REPEAT DOMAIN-CONTAINING PROTEIN 39-RELATED"/>
    <property type="match status" value="1"/>
</dbReference>
<dbReference type="Proteomes" id="UP000186817">
    <property type="component" value="Unassembled WGS sequence"/>
</dbReference>
<dbReference type="PRINTS" id="PR01415">
    <property type="entry name" value="ANKYRIN"/>
</dbReference>
<dbReference type="InterPro" id="IPR043926">
    <property type="entry name" value="ABCG_dom"/>
</dbReference>
<dbReference type="Gene3D" id="3.90.70.10">
    <property type="entry name" value="Cysteine proteinases"/>
    <property type="match status" value="1"/>
</dbReference>
<evidence type="ECO:0000256" key="8">
    <source>
        <dbReference type="ARBA" id="ARBA00023043"/>
    </source>
</evidence>
<feature type="repeat" description="ANK" evidence="10">
    <location>
        <begin position="1036"/>
        <end position="1068"/>
    </location>
</feature>
<name>A0A1Q9D1L6_SYMMI</name>
<feature type="repeat" description="ANK" evidence="10">
    <location>
        <begin position="838"/>
        <end position="870"/>
    </location>
</feature>
<keyword evidence="4" id="KW-0677">Repeat</keyword>
<feature type="repeat" description="ANK" evidence="10">
    <location>
        <begin position="1003"/>
        <end position="1035"/>
    </location>
</feature>
<dbReference type="GO" id="GO:0016020">
    <property type="term" value="C:membrane"/>
    <property type="evidence" value="ECO:0007669"/>
    <property type="project" value="UniProtKB-SubCell"/>
</dbReference>
<dbReference type="InterPro" id="IPR013201">
    <property type="entry name" value="Prot_inhib_I29"/>
</dbReference>
<feature type="repeat" description="ANK" evidence="10">
    <location>
        <begin position="1234"/>
        <end position="1266"/>
    </location>
</feature>
<dbReference type="PROSITE" id="PS00211">
    <property type="entry name" value="ABC_TRANSPORTER_1"/>
    <property type="match status" value="1"/>
</dbReference>
<feature type="repeat" description="ANK" evidence="10">
    <location>
        <begin position="871"/>
        <end position="903"/>
    </location>
</feature>
<evidence type="ECO:0000256" key="2">
    <source>
        <dbReference type="ARBA" id="ARBA00022448"/>
    </source>
</evidence>
<evidence type="ECO:0000259" key="13">
    <source>
        <dbReference type="PROSITE" id="PS50893"/>
    </source>
</evidence>
<dbReference type="Pfam" id="PF08246">
    <property type="entry name" value="Inhibitor_I29"/>
    <property type="match status" value="1"/>
</dbReference>
<proteinExistence type="predicted"/>
<keyword evidence="5" id="KW-0547">Nucleotide-binding</keyword>
<keyword evidence="3" id="KW-0812">Transmembrane</keyword>
<keyword evidence="15" id="KW-1185">Reference proteome</keyword>
<dbReference type="SUPFAM" id="SSF48403">
    <property type="entry name" value="Ankyrin repeat"/>
    <property type="match status" value="3"/>
</dbReference>
<dbReference type="Pfam" id="PF00112">
    <property type="entry name" value="Peptidase_C1"/>
    <property type="match status" value="1"/>
</dbReference>
<dbReference type="CDD" id="cd03213">
    <property type="entry name" value="ABCG_EPDR"/>
    <property type="match status" value="1"/>
</dbReference>
<feature type="repeat" description="ANK" evidence="10">
    <location>
        <begin position="1366"/>
        <end position="1398"/>
    </location>
</feature>
<sequence length="2305" mass="250982">MRRVAAILAISHVCASGEQDSTTFATSPPPRTSTPNLRPTKVDDAERTCEDEFEAFVRKYDKHYESPEEEERRRHIFCDRLAWIKKRNSENHKYTVGVTRFADLSPEEFRSAYGMPAEYKNASISEIWGGLEEVKDPSLLRSTAAPSSVDWRREGAVSVVQNQGHCGACWTFATTGALEGAWKVFGGSLYVLSSQQLLDCADADYGNMGCKGGNPINGFAYIKDKGLCTARSYGYKAVQGACQASSCTQVIPPGGVRGPWPVKQDDENALMQAVAQQPVAVGIDGESEVPRCLLLLLCVLHIHLAFGANETVQAPHRTATEEVQRSSKISASLLLAASILVVFGVYIYQRAFARLDKYEEQTLERLKTTDRTLKQILLNFSVQHLEDNKFRGITPKLHTASLSFRFRQRLVFPDDDVVPHDEDERALRPGEVQLVILSFCPASEAQMQALRKAASSGLTSKVETILHRPQDPDLGDPAPLFRASQHGHAKVVRLLLEANADKDKATHRGATPLFIATQNGHLEVASLLLEANADKDKAKENGVTPLFIAAHEGQQEVASLLLEANADKDKANKNDVTPLFIAAQNGHVEVARLLLQANADKDKATHHGATPLHIAAEKGQLEVARLLLEANADKDKATHHGATPLHIAAEKGQLEVARLLLEANADKDKATHHGATPLHIAAEKGQLEVARLLLEANADKDKATHHGATPLHIAAEKGQLEVARLLLGANADKDKATHHGATPLHIAAEKGQLEVARLLLRANADKDKATHHGATPLHIAAEKGQLEVARLLLRANADKDKATHHGATPLHIAAEKGQLEVARLLLKANADKDKATHHGATPLHIAAEKGQLEVARLLLRANADKDKATHHGATPLHIAAEKGQLEVARLLLEANADKDKAKENGVTPLFIAAQEGQQEVARLLLEANADKDKATHHGATPLHIAAEKGQLEVARLLLGANADKDKAKENGVTPLFIAAQEGQQEVARLLLEANADKDKATHHGATPLHIAAEKGQLEVARLLLGANADKDKAKENGVTPLFIAAQEGQQEVARLLLEANADKDKATHHGATPLHIAAEKGQLEVARLLLGANADKDKAKENGVTPLFIAAQEGQQEVARLLLEANADKDKATHHGATPLYTAAQKGQLEVACLLLEAKADKDKATYDGTTPLYIAAENGQLEVASLLLEANVDKDKATHHGATPLHIAAQNGHVEVARLLLKANADKDKAKENGVSPLFIAAENGQLEVARLLLEANADKDKATHRGATPLFIATRKGHLEVACLLLEANADKDKAKENGVTPLFIAAHEGQQEVASLLLEAKADKDKANKNGVTPLFIAAHEGQQEVASLLLEANADKDKAHKNGATPLFIAAQNGQLQVARLLLKANADKDKAMHHGTTPLHIAAKQGQLEGGPVPTSKEGNTNEVLVFRDINCKVMTGSEERSILEDITGTFQAYHLSAIMGPSGCGKSTLLDVLTGKKKTDGKWTVEGDILINEKKTSIEEIKPVIGFVPQDDVVHEGLTVRENIYYSAAKRMPRGTRASRLRAITNDVLQVLQLESRQNLLVGNRVRTGEGLSGGQKKRVNVGIELAACPTILFLDEPTSGLDATASLMIVQQLKRMARLGVTIVMVIHQPRYDLFTLLDDVLLLGTLEDKGGRMAYMGPTVQAKSHFEHLGLQMPENWNPADWMMDILSGQNLDQQNCRIPVSDLPASLFKPLGSDPTLRLVFVWPPSISVLAVGHKMCFMRRRHVDPRGDSSRWFVKEFESHLMQLCYNIQVFSVIEQPANSVFFTFPGVEVPAILFLSWGAGSEFFAVAVQWQVINLWAEDPWMHPRNRSLVDNAKAAVRVEKFWSLKQSGFLLSRGELLMMMLKRKVTRTLSTRSVEPPQTDEKEEAAGFLLSSAHSRLAKALTGDAADGAGKKQTKKAKDKKNKKRAESSDSSSAESAQEGMPELASIFGLPSKEFSRSPKQARAEDLSAKQLAMAISNVVDSLCSQDVMEIGGDEALLSQNKDRFKKLKNKESEGDAINQARAASMRWKKRLAKQKTSREQLEEMISRRLSELKQDMLGHISKLVKQLDKEREEKIEKKEKLLELKARQLKNRELRLEEREKAVADAQEALKQTRGSGGPGCEWCCQAGPVYKGQGYEGPGAHADARADDADARADYADAGAVDFMPAAPQQVTARAQSVDTSAEVEIIKQHCKECWSEVAPGHSKLDAEDFAKVLRACTGATPDEEIVEEIMYRASTYDVRGESTLGIPSTFLFGGRSSDQAGERSASYITLRAFVTYLLSSPAAFRAKSYP</sequence>
<dbReference type="OrthoDB" id="204376at2759"/>
<feature type="repeat" description="ANK" evidence="10">
    <location>
        <begin position="1300"/>
        <end position="1332"/>
    </location>
</feature>
<dbReference type="SMART" id="SM00248">
    <property type="entry name" value="ANK"/>
    <property type="match status" value="29"/>
</dbReference>
<dbReference type="InterPro" id="IPR027417">
    <property type="entry name" value="P-loop_NTPase"/>
</dbReference>
<feature type="repeat" description="ANK" evidence="10">
    <location>
        <begin position="541"/>
        <end position="573"/>
    </location>
</feature>
<feature type="repeat" description="ANK" evidence="10">
    <location>
        <begin position="1102"/>
        <end position="1134"/>
    </location>
</feature>
<dbReference type="InterPro" id="IPR000668">
    <property type="entry name" value="Peptidase_C1A_C"/>
</dbReference>
<feature type="compositionally biased region" description="Basic residues" evidence="12">
    <location>
        <begin position="1924"/>
        <end position="1936"/>
    </location>
</feature>
<feature type="repeat" description="ANK" evidence="10">
    <location>
        <begin position="1135"/>
        <end position="1167"/>
    </location>
</feature>
<dbReference type="InterPro" id="IPR017871">
    <property type="entry name" value="ABC_transporter-like_CS"/>
</dbReference>
<evidence type="ECO:0000256" key="9">
    <source>
        <dbReference type="ARBA" id="ARBA00023136"/>
    </source>
</evidence>
<dbReference type="SMART" id="SM00645">
    <property type="entry name" value="Pept_C1"/>
    <property type="match status" value="1"/>
</dbReference>
<gene>
    <name evidence="14" type="primary">Ank2</name>
    <name evidence="14" type="ORF">AK812_SmicGene29522</name>
</gene>
<dbReference type="Pfam" id="PF00005">
    <property type="entry name" value="ABC_tran"/>
    <property type="match status" value="1"/>
</dbReference>
<feature type="repeat" description="ANK" evidence="10">
    <location>
        <begin position="805"/>
        <end position="837"/>
    </location>
</feature>
<feature type="repeat" description="ANK" evidence="10">
    <location>
        <begin position="508"/>
        <end position="540"/>
    </location>
</feature>
<keyword evidence="7" id="KW-1133">Transmembrane helix</keyword>
<dbReference type="InterPro" id="IPR036770">
    <property type="entry name" value="Ankyrin_rpt-contain_sf"/>
</dbReference>
<feature type="repeat" description="ANK" evidence="10">
    <location>
        <begin position="1267"/>
        <end position="1299"/>
    </location>
</feature>
<dbReference type="InterPro" id="IPR000169">
    <property type="entry name" value="Pept_cys_AS"/>
</dbReference>
<feature type="region of interest" description="Disordered" evidence="12">
    <location>
        <begin position="18"/>
        <end position="44"/>
    </location>
</feature>
<feature type="repeat" description="ANK" evidence="10">
    <location>
        <begin position="772"/>
        <end position="804"/>
    </location>
</feature>
<feature type="repeat" description="ANK" evidence="10">
    <location>
        <begin position="1069"/>
        <end position="1101"/>
    </location>
</feature>
<dbReference type="SUPFAM" id="SSF52540">
    <property type="entry name" value="P-loop containing nucleoside triphosphate hydrolases"/>
    <property type="match status" value="1"/>
</dbReference>
<dbReference type="GO" id="GO:0008234">
    <property type="term" value="F:cysteine-type peptidase activity"/>
    <property type="evidence" value="ECO:0007669"/>
    <property type="project" value="InterPro"/>
</dbReference>
<keyword evidence="2" id="KW-0813">Transport</keyword>
<dbReference type="EMBL" id="LSRX01000779">
    <property type="protein sequence ID" value="OLP89058.1"/>
    <property type="molecule type" value="Genomic_DNA"/>
</dbReference>
<evidence type="ECO:0000256" key="7">
    <source>
        <dbReference type="ARBA" id="ARBA00022989"/>
    </source>
</evidence>
<keyword evidence="6" id="KW-0067">ATP-binding</keyword>
<dbReference type="PANTHER" id="PTHR24171:SF10">
    <property type="entry name" value="ANKYRIN REPEAT DOMAIN-CONTAINING PROTEIN 29-LIKE"/>
    <property type="match status" value="1"/>
</dbReference>
<evidence type="ECO:0000256" key="6">
    <source>
        <dbReference type="ARBA" id="ARBA00022840"/>
    </source>
</evidence>
<keyword evidence="8 10" id="KW-0040">ANK repeat</keyword>
<feature type="region of interest" description="Disordered" evidence="12">
    <location>
        <begin position="1914"/>
        <end position="1953"/>
    </location>
</feature>
<evidence type="ECO:0000256" key="1">
    <source>
        <dbReference type="ARBA" id="ARBA00004141"/>
    </source>
</evidence>
<comment type="subcellular location">
    <subcellularLocation>
        <location evidence="1">Membrane</location>
        <topology evidence="1">Multi-pass membrane protein</topology>
    </subcellularLocation>
</comment>
<dbReference type="GO" id="GO:0005524">
    <property type="term" value="F:ATP binding"/>
    <property type="evidence" value="ECO:0007669"/>
    <property type="project" value="UniProtKB-KW"/>
</dbReference>
<dbReference type="SMART" id="SM00382">
    <property type="entry name" value="AAA"/>
    <property type="match status" value="1"/>
</dbReference>
<feature type="repeat" description="ANK" evidence="10">
    <location>
        <begin position="904"/>
        <end position="936"/>
    </location>
</feature>
<dbReference type="PROSITE" id="PS00139">
    <property type="entry name" value="THIOL_PROTEASE_CYS"/>
    <property type="match status" value="1"/>
</dbReference>
<accession>A0A1Q9D1L6</accession>
<dbReference type="GO" id="GO:0016887">
    <property type="term" value="F:ATP hydrolysis activity"/>
    <property type="evidence" value="ECO:0007669"/>
    <property type="project" value="InterPro"/>
</dbReference>
<organism evidence="14 15">
    <name type="scientific">Symbiodinium microadriaticum</name>
    <name type="common">Dinoflagellate</name>
    <name type="synonym">Zooxanthella microadriatica</name>
    <dbReference type="NCBI Taxonomy" id="2951"/>
    <lineage>
        <taxon>Eukaryota</taxon>
        <taxon>Sar</taxon>
        <taxon>Alveolata</taxon>
        <taxon>Dinophyceae</taxon>
        <taxon>Suessiales</taxon>
        <taxon>Symbiodiniaceae</taxon>
        <taxon>Symbiodinium</taxon>
    </lineage>
</organism>
<dbReference type="Pfam" id="PF13637">
    <property type="entry name" value="Ank_4"/>
    <property type="match status" value="2"/>
</dbReference>
<evidence type="ECO:0000256" key="10">
    <source>
        <dbReference type="PROSITE-ProRule" id="PRU00023"/>
    </source>
</evidence>
<dbReference type="InterPro" id="IPR003593">
    <property type="entry name" value="AAA+_ATPase"/>
</dbReference>
<feature type="repeat" description="ANK" evidence="10">
    <location>
        <begin position="574"/>
        <end position="606"/>
    </location>
</feature>
<dbReference type="Pfam" id="PF19055">
    <property type="entry name" value="ABC2_membrane_7"/>
    <property type="match status" value="1"/>
</dbReference>
<feature type="repeat" description="ANK" evidence="10">
    <location>
        <begin position="475"/>
        <end position="507"/>
    </location>
</feature>
<evidence type="ECO:0000256" key="4">
    <source>
        <dbReference type="ARBA" id="ARBA00022737"/>
    </source>
</evidence>
<dbReference type="Pfam" id="PF12796">
    <property type="entry name" value="Ank_2"/>
    <property type="match status" value="8"/>
</dbReference>
<dbReference type="PROSITE" id="PS50893">
    <property type="entry name" value="ABC_TRANSPORTER_2"/>
    <property type="match status" value="1"/>
</dbReference>
<evidence type="ECO:0000256" key="5">
    <source>
        <dbReference type="ARBA" id="ARBA00022741"/>
    </source>
</evidence>
<evidence type="ECO:0000256" key="11">
    <source>
        <dbReference type="SAM" id="Coils"/>
    </source>
</evidence>
<comment type="caution">
    <text evidence="14">The sequence shown here is derived from an EMBL/GenBank/DDBJ whole genome shotgun (WGS) entry which is preliminary data.</text>
</comment>
<dbReference type="Gene3D" id="3.40.50.300">
    <property type="entry name" value="P-loop containing nucleotide triphosphate hydrolases"/>
    <property type="match status" value="1"/>
</dbReference>
<reference evidence="14 15" key="1">
    <citation type="submission" date="2016-02" db="EMBL/GenBank/DDBJ databases">
        <title>Genome analysis of coral dinoflagellate symbionts highlights evolutionary adaptations to a symbiotic lifestyle.</title>
        <authorList>
            <person name="Aranda M."/>
            <person name="Li Y."/>
            <person name="Liew Y.J."/>
            <person name="Baumgarten S."/>
            <person name="Simakov O."/>
            <person name="Wilson M."/>
            <person name="Piel J."/>
            <person name="Ashoor H."/>
            <person name="Bougouffa S."/>
            <person name="Bajic V.B."/>
            <person name="Ryu T."/>
            <person name="Ravasi T."/>
            <person name="Bayer T."/>
            <person name="Micklem G."/>
            <person name="Kim H."/>
            <person name="Bhak J."/>
            <person name="Lajeunesse T.C."/>
            <person name="Voolstra C.R."/>
        </authorList>
    </citation>
    <scope>NUCLEOTIDE SEQUENCE [LARGE SCALE GENOMIC DNA]</scope>
    <source>
        <strain evidence="14 15">CCMP2467</strain>
    </source>
</reference>
<protein>
    <submittedName>
        <fullName evidence="14">Ankyrin-2</fullName>
    </submittedName>
</protein>
<dbReference type="PROSITE" id="PS50297">
    <property type="entry name" value="ANK_REP_REGION"/>
    <property type="match status" value="27"/>
</dbReference>
<feature type="repeat" description="ANK" evidence="10">
    <location>
        <begin position="1333"/>
        <end position="1365"/>
    </location>
</feature>
<feature type="compositionally biased region" description="Low complexity" evidence="12">
    <location>
        <begin position="1941"/>
        <end position="1951"/>
    </location>
</feature>
<feature type="repeat" description="ANK" evidence="10">
    <location>
        <begin position="1201"/>
        <end position="1233"/>
    </location>
</feature>
<dbReference type="InterPro" id="IPR003439">
    <property type="entry name" value="ABC_transporter-like_ATP-bd"/>
</dbReference>
<keyword evidence="11" id="KW-0175">Coiled coil</keyword>
<dbReference type="InterPro" id="IPR002110">
    <property type="entry name" value="Ankyrin_rpt"/>
</dbReference>
<keyword evidence="9" id="KW-0472">Membrane</keyword>
<feature type="repeat" description="ANK" evidence="10">
    <location>
        <begin position="673"/>
        <end position="705"/>
    </location>
</feature>
<feature type="repeat" description="ANK" evidence="10">
    <location>
        <begin position="739"/>
        <end position="771"/>
    </location>
</feature>
<dbReference type="GO" id="GO:0140359">
    <property type="term" value="F:ABC-type transporter activity"/>
    <property type="evidence" value="ECO:0007669"/>
    <property type="project" value="InterPro"/>
</dbReference>
<evidence type="ECO:0000313" key="15">
    <source>
        <dbReference type="Proteomes" id="UP000186817"/>
    </source>
</evidence>
<feature type="repeat" description="ANK" evidence="10">
    <location>
        <begin position="937"/>
        <end position="969"/>
    </location>
</feature>
<evidence type="ECO:0000256" key="12">
    <source>
        <dbReference type="SAM" id="MobiDB-lite"/>
    </source>
</evidence>
<dbReference type="InterPro" id="IPR039417">
    <property type="entry name" value="Peptidase_C1A_papain-like"/>
</dbReference>
<evidence type="ECO:0000256" key="3">
    <source>
        <dbReference type="ARBA" id="ARBA00022692"/>
    </source>
</evidence>
<feature type="repeat" description="ANK" evidence="10">
    <location>
        <begin position="1168"/>
        <end position="1200"/>
    </location>
</feature>